<comment type="caution">
    <text evidence="2">The sequence shown here is derived from an EMBL/GenBank/DDBJ whole genome shotgun (WGS) entry which is preliminary data.</text>
</comment>
<dbReference type="InterPro" id="IPR029063">
    <property type="entry name" value="SAM-dependent_MTases_sf"/>
</dbReference>
<feature type="domain" description="Methyltransferase" evidence="1">
    <location>
        <begin position="85"/>
        <end position="156"/>
    </location>
</feature>
<accession>A0ABT5YIE8</accession>
<proteinExistence type="predicted"/>
<dbReference type="CDD" id="cd02440">
    <property type="entry name" value="AdoMet_MTases"/>
    <property type="match status" value="1"/>
</dbReference>
<gene>
    <name evidence="2" type="ORF">P2G67_01185</name>
</gene>
<organism evidence="2 3">
    <name type="scientific">Aquibaculum arenosum</name>
    <dbReference type="NCBI Taxonomy" id="3032591"/>
    <lineage>
        <taxon>Bacteria</taxon>
        <taxon>Pseudomonadati</taxon>
        <taxon>Pseudomonadota</taxon>
        <taxon>Alphaproteobacteria</taxon>
        <taxon>Rhodospirillales</taxon>
        <taxon>Rhodovibrionaceae</taxon>
        <taxon>Aquibaculum</taxon>
    </lineage>
</organism>
<protein>
    <submittedName>
        <fullName evidence="2">Class I SAM-dependent methyltransferase</fullName>
    </submittedName>
</protein>
<keyword evidence="3" id="KW-1185">Reference proteome</keyword>
<dbReference type="Proteomes" id="UP001215503">
    <property type="component" value="Unassembled WGS sequence"/>
</dbReference>
<dbReference type="SUPFAM" id="SSF53335">
    <property type="entry name" value="S-adenosyl-L-methionine-dependent methyltransferases"/>
    <property type="match status" value="1"/>
</dbReference>
<dbReference type="GO" id="GO:0008168">
    <property type="term" value="F:methyltransferase activity"/>
    <property type="evidence" value="ECO:0007669"/>
    <property type="project" value="UniProtKB-KW"/>
</dbReference>
<dbReference type="RefSeq" id="WP_275819201.1">
    <property type="nucleotide sequence ID" value="NZ_JARHUD010000001.1"/>
</dbReference>
<dbReference type="EMBL" id="JARHUD010000001">
    <property type="protein sequence ID" value="MDF2094585.1"/>
    <property type="molecule type" value="Genomic_DNA"/>
</dbReference>
<name>A0ABT5YIE8_9PROT</name>
<evidence type="ECO:0000313" key="2">
    <source>
        <dbReference type="EMBL" id="MDF2094585.1"/>
    </source>
</evidence>
<dbReference type="InterPro" id="IPR025714">
    <property type="entry name" value="Methyltranfer_dom"/>
</dbReference>
<dbReference type="GO" id="GO:0032259">
    <property type="term" value="P:methylation"/>
    <property type="evidence" value="ECO:0007669"/>
    <property type="project" value="UniProtKB-KW"/>
</dbReference>
<keyword evidence="2" id="KW-0808">Transferase</keyword>
<keyword evidence="2" id="KW-0489">Methyltransferase</keyword>
<dbReference type="Gene3D" id="3.40.50.150">
    <property type="entry name" value="Vaccinia Virus protein VP39"/>
    <property type="match status" value="1"/>
</dbReference>
<evidence type="ECO:0000259" key="1">
    <source>
        <dbReference type="Pfam" id="PF13847"/>
    </source>
</evidence>
<reference evidence="2 3" key="1">
    <citation type="submission" date="2023-03" db="EMBL/GenBank/DDBJ databases">
        <title>Fodinicurvata sp. CAU 1616 isolated from sea sendiment.</title>
        <authorList>
            <person name="Kim W."/>
        </authorList>
    </citation>
    <scope>NUCLEOTIDE SEQUENCE [LARGE SCALE GENOMIC DNA]</scope>
    <source>
        <strain evidence="2 3">CAU 1616</strain>
    </source>
</reference>
<sequence>MHVLARARQIQRNLSADGLRATLYKSYYYGLGYVFDAFHERIDTTSPATQETLTENGTPRGDRTAAFPCHPGVLRRALDALAVSANDVFLDIGCGKGRALVVARRYPFQRIIGVDLIPSHIRVCRRNLERLGSRNHQLILGDALKIDYPSDVTVCFLFKPFPEPVILACLARLLPRPRAVILMGSDALKHLPGYRLQETYRHGPSDRFDYLLFTREPGVES</sequence>
<evidence type="ECO:0000313" key="3">
    <source>
        <dbReference type="Proteomes" id="UP001215503"/>
    </source>
</evidence>
<dbReference type="Pfam" id="PF13847">
    <property type="entry name" value="Methyltransf_31"/>
    <property type="match status" value="1"/>
</dbReference>